<dbReference type="Proteomes" id="UP000072421">
    <property type="component" value="Chromosome"/>
</dbReference>
<organism evidence="2">
    <name type="scientific">Collimonas fungivorans</name>
    <dbReference type="NCBI Taxonomy" id="158899"/>
    <lineage>
        <taxon>Bacteria</taxon>
        <taxon>Pseudomonadati</taxon>
        <taxon>Pseudomonadota</taxon>
        <taxon>Betaproteobacteria</taxon>
        <taxon>Burkholderiales</taxon>
        <taxon>Oxalobacteraceae</taxon>
        <taxon>Collimonas</taxon>
    </lineage>
</organism>
<sequence length="58" mass="6616">MGRLMKTAGIKARHKRRRHPAQLQPSVHAIVPNLLDRQFEATATNQKWVADPLEVNFA</sequence>
<dbReference type="PATRIC" id="fig|158899.10.peg.1699"/>
<name>A0A127P996_9BURK</name>
<feature type="region of interest" description="Disordered" evidence="1">
    <location>
        <begin position="1"/>
        <end position="23"/>
    </location>
</feature>
<reference evidence="2 3" key="1">
    <citation type="submission" date="2015-11" db="EMBL/GenBank/DDBJ databases">
        <title>Exploring the genomic traits of fungus-feeding bacterial genus Collimonas.</title>
        <authorList>
            <person name="Song C."/>
            <person name="Schmidt R."/>
            <person name="de Jager V."/>
            <person name="Krzyzanowska D."/>
            <person name="Jongedijk E."/>
            <person name="Cankar K."/>
            <person name="Beekwilder J."/>
            <person name="van Veen A."/>
            <person name="de Boer W."/>
            <person name="van Veen J.A."/>
            <person name="Garbeva P."/>
        </authorList>
    </citation>
    <scope>NUCLEOTIDE SEQUENCE [LARGE SCALE GENOMIC DNA]</scope>
    <source>
        <strain evidence="2 3">Ter6</strain>
    </source>
</reference>
<evidence type="ECO:0000313" key="2">
    <source>
        <dbReference type="EMBL" id="AMO94392.1"/>
    </source>
</evidence>
<proteinExistence type="predicted"/>
<evidence type="ECO:0000313" key="3">
    <source>
        <dbReference type="Proteomes" id="UP000072421"/>
    </source>
</evidence>
<dbReference type="EMBL" id="CP013232">
    <property type="protein sequence ID" value="AMO94392.1"/>
    <property type="molecule type" value="Genomic_DNA"/>
</dbReference>
<evidence type="ECO:0000256" key="1">
    <source>
        <dbReference type="SAM" id="MobiDB-lite"/>
    </source>
</evidence>
<protein>
    <submittedName>
        <fullName evidence="2">Putative transposase orfB for insertion sequence element domain protein</fullName>
    </submittedName>
</protein>
<feature type="compositionally biased region" description="Basic residues" evidence="1">
    <location>
        <begin position="11"/>
        <end position="20"/>
    </location>
</feature>
<gene>
    <name evidence="2" type="ORF">CFter6_1690</name>
</gene>
<accession>A0A127P996</accession>
<dbReference type="AlphaFoldDB" id="A0A127P996"/>